<evidence type="ECO:0000256" key="1">
    <source>
        <dbReference type="SAM" id="SignalP"/>
    </source>
</evidence>
<keyword evidence="1" id="KW-0732">Signal</keyword>
<keyword evidence="3" id="KW-1185">Reference proteome</keyword>
<evidence type="ECO:0000313" key="2">
    <source>
        <dbReference type="EMBL" id="AZU62165.1"/>
    </source>
</evidence>
<name>A0A3Q9QSI7_9BACI</name>
<feature type="chain" id="PRO_5018759540" description="Lipoprotein" evidence="1">
    <location>
        <begin position="28"/>
        <end position="121"/>
    </location>
</feature>
<dbReference type="OrthoDB" id="2876108at2"/>
<reference evidence="2 3" key="1">
    <citation type="submission" date="2017-07" db="EMBL/GenBank/DDBJ databases">
        <title>The complete genome sequence of Bacillus mesonae strain H20-5, an efficient strain improving plant abiotic stress resistance.</title>
        <authorList>
            <person name="Kim S.Y."/>
            <person name="Song H."/>
            <person name="Sang M.K."/>
            <person name="Weon H.-Y."/>
            <person name="Song J."/>
        </authorList>
    </citation>
    <scope>NUCLEOTIDE SEQUENCE [LARGE SCALE GENOMIC DNA]</scope>
    <source>
        <strain evidence="2 3">H20-5</strain>
    </source>
</reference>
<evidence type="ECO:0008006" key="4">
    <source>
        <dbReference type="Google" id="ProtNLM"/>
    </source>
</evidence>
<sequence length="121" mass="12984">MRKLFTLLSGCIIAFSLFAWTGSPVKAADEHDDGCGCHDLKPLQGVERNKIVAKLISSEAFKVKKMELKKAGYSWNGAGEIEVIIPAEGITMVGVSFTNSKGALEIFVFINGMFVGSSPGE</sequence>
<accession>A0A3Q9QSI7</accession>
<dbReference type="KEGG" id="nmk:CHR53_13225"/>
<protein>
    <recommendedName>
        <fullName evidence="4">Lipoprotein</fullName>
    </recommendedName>
</protein>
<gene>
    <name evidence="2" type="ORF">CHR53_13225</name>
</gene>
<dbReference type="EMBL" id="CP022572">
    <property type="protein sequence ID" value="AZU62165.1"/>
    <property type="molecule type" value="Genomic_DNA"/>
</dbReference>
<feature type="signal peptide" evidence="1">
    <location>
        <begin position="1"/>
        <end position="27"/>
    </location>
</feature>
<evidence type="ECO:0000313" key="3">
    <source>
        <dbReference type="Proteomes" id="UP000282892"/>
    </source>
</evidence>
<proteinExistence type="predicted"/>
<organism evidence="2 3">
    <name type="scientific">Neobacillus mesonae</name>
    <dbReference type="NCBI Taxonomy" id="1193713"/>
    <lineage>
        <taxon>Bacteria</taxon>
        <taxon>Bacillati</taxon>
        <taxon>Bacillota</taxon>
        <taxon>Bacilli</taxon>
        <taxon>Bacillales</taxon>
        <taxon>Bacillaceae</taxon>
        <taxon>Neobacillus</taxon>
    </lineage>
</organism>
<dbReference type="Proteomes" id="UP000282892">
    <property type="component" value="Chromosome"/>
</dbReference>
<dbReference type="AlphaFoldDB" id="A0A3Q9QSI7"/>
<dbReference type="RefSeq" id="WP_127486872.1">
    <property type="nucleotide sequence ID" value="NZ_CP022572.1"/>
</dbReference>